<keyword evidence="2" id="KW-0378">Hydrolase</keyword>
<dbReference type="Pfam" id="PF12697">
    <property type="entry name" value="Abhydrolase_6"/>
    <property type="match status" value="1"/>
</dbReference>
<dbReference type="PANTHER" id="PTHR43689:SF8">
    <property type="entry name" value="ALPHA_BETA-HYDROLASES SUPERFAMILY PROTEIN"/>
    <property type="match status" value="1"/>
</dbReference>
<sequence>MTDDLGSGRPLLLLHGGAGPLSVRAFGGLLAEDFRVLVPTIPGFDGTPRPDHLRTVDDLAVHWLDLLAELDLRDVTVVGSSVGGWTAARMALEPGDRVGRVVLLDAVGIDVPGQPIAMIDPASLPPERAAVFAANAAVLASYAGEPYMHDPTLRARLAGVRVPTLVVWGESDAVVTPDYGRAYAAAIPGAEFVLVEGAGHLPQMEQPERTRALVREFAAR</sequence>
<evidence type="ECO:0000313" key="2">
    <source>
        <dbReference type="EMBL" id="GAA1864609.1"/>
    </source>
</evidence>
<dbReference type="SUPFAM" id="SSF53474">
    <property type="entry name" value="alpha/beta-Hydrolases"/>
    <property type="match status" value="1"/>
</dbReference>
<comment type="caution">
    <text evidence="2">The sequence shown here is derived from an EMBL/GenBank/DDBJ whole genome shotgun (WGS) entry which is preliminary data.</text>
</comment>
<dbReference type="Proteomes" id="UP001500449">
    <property type="component" value="Unassembled WGS sequence"/>
</dbReference>
<keyword evidence="3" id="KW-1185">Reference proteome</keyword>
<dbReference type="InterPro" id="IPR000073">
    <property type="entry name" value="AB_hydrolase_1"/>
</dbReference>
<evidence type="ECO:0000313" key="3">
    <source>
        <dbReference type="Proteomes" id="UP001500449"/>
    </source>
</evidence>
<accession>A0ABN2NDU3</accession>
<dbReference type="PRINTS" id="PR00111">
    <property type="entry name" value="ABHYDROLASE"/>
</dbReference>
<dbReference type="EMBL" id="BAAAQK010000019">
    <property type="protein sequence ID" value="GAA1864609.1"/>
    <property type="molecule type" value="Genomic_DNA"/>
</dbReference>
<dbReference type="RefSeq" id="WP_344422150.1">
    <property type="nucleotide sequence ID" value="NZ_BAAAQK010000019.1"/>
</dbReference>
<dbReference type="PANTHER" id="PTHR43689">
    <property type="entry name" value="HYDROLASE"/>
    <property type="match status" value="1"/>
</dbReference>
<reference evidence="2 3" key="1">
    <citation type="journal article" date="2019" name="Int. J. Syst. Evol. Microbiol.">
        <title>The Global Catalogue of Microorganisms (GCM) 10K type strain sequencing project: providing services to taxonomists for standard genome sequencing and annotation.</title>
        <authorList>
            <consortium name="The Broad Institute Genomics Platform"/>
            <consortium name="The Broad Institute Genome Sequencing Center for Infectious Disease"/>
            <person name="Wu L."/>
            <person name="Ma J."/>
        </authorList>
    </citation>
    <scope>NUCLEOTIDE SEQUENCE [LARGE SCALE GENOMIC DNA]</scope>
    <source>
        <strain evidence="2 3">JCM 16009</strain>
    </source>
</reference>
<feature type="domain" description="AB hydrolase-1" evidence="1">
    <location>
        <begin position="11"/>
        <end position="212"/>
    </location>
</feature>
<dbReference type="InterPro" id="IPR029058">
    <property type="entry name" value="AB_hydrolase_fold"/>
</dbReference>
<gene>
    <name evidence="2" type="ORF">GCM10009836_51210</name>
</gene>
<dbReference type="Gene3D" id="3.40.50.1820">
    <property type="entry name" value="alpha/beta hydrolase"/>
    <property type="match status" value="1"/>
</dbReference>
<proteinExistence type="predicted"/>
<protein>
    <submittedName>
        <fullName evidence="2">Alpha/beta hydrolase</fullName>
    </submittedName>
</protein>
<organism evidence="2 3">
    <name type="scientific">Pseudonocardia ailaonensis</name>
    <dbReference type="NCBI Taxonomy" id="367279"/>
    <lineage>
        <taxon>Bacteria</taxon>
        <taxon>Bacillati</taxon>
        <taxon>Actinomycetota</taxon>
        <taxon>Actinomycetes</taxon>
        <taxon>Pseudonocardiales</taxon>
        <taxon>Pseudonocardiaceae</taxon>
        <taxon>Pseudonocardia</taxon>
    </lineage>
</organism>
<dbReference type="GO" id="GO:0016787">
    <property type="term" value="F:hydrolase activity"/>
    <property type="evidence" value="ECO:0007669"/>
    <property type="project" value="UniProtKB-KW"/>
</dbReference>
<evidence type="ECO:0000259" key="1">
    <source>
        <dbReference type="Pfam" id="PF12697"/>
    </source>
</evidence>
<name>A0ABN2NDU3_9PSEU</name>